<keyword evidence="2" id="KW-1185">Reference proteome</keyword>
<evidence type="ECO:0000313" key="1">
    <source>
        <dbReference type="EMBL" id="CBX95839.1"/>
    </source>
</evidence>
<sequence length="94" mass="10804">MIPSLSIAVTRPRLVSRATTQTASENQLMHNSTAVYRLLAHVLEHDCVVTSAATLTSRVFDVISRERQMKDRTWDFTSNFETRLGNRISVRVWR</sequence>
<dbReference type="EMBL" id="FP929127">
    <property type="protein sequence ID" value="CBX95839.1"/>
    <property type="molecule type" value="Genomic_DNA"/>
</dbReference>
<name>E4ZW63_LEPMJ</name>
<gene>
    <name evidence="1" type="ORF">LEMA_uP029910.1</name>
</gene>
<organism evidence="2">
    <name type="scientific">Leptosphaeria maculans (strain JN3 / isolate v23.1.3 / race Av1-4-5-6-7-8)</name>
    <name type="common">Blackleg fungus</name>
    <name type="synonym">Phoma lingam</name>
    <dbReference type="NCBI Taxonomy" id="985895"/>
    <lineage>
        <taxon>Eukaryota</taxon>
        <taxon>Fungi</taxon>
        <taxon>Dikarya</taxon>
        <taxon>Ascomycota</taxon>
        <taxon>Pezizomycotina</taxon>
        <taxon>Dothideomycetes</taxon>
        <taxon>Pleosporomycetidae</taxon>
        <taxon>Pleosporales</taxon>
        <taxon>Pleosporineae</taxon>
        <taxon>Leptosphaeriaceae</taxon>
        <taxon>Plenodomus</taxon>
        <taxon>Plenodomus lingam/Leptosphaeria maculans species complex</taxon>
    </lineage>
</organism>
<evidence type="ECO:0000313" key="2">
    <source>
        <dbReference type="Proteomes" id="UP000002668"/>
    </source>
</evidence>
<protein>
    <submittedName>
        <fullName evidence="1">Predicted protein</fullName>
    </submittedName>
</protein>
<dbReference type="VEuPathDB" id="FungiDB:LEMA_uP029910.1"/>
<reference evidence="2" key="1">
    <citation type="journal article" date="2011" name="Nat. Commun.">
        <title>Effector diversification within compartments of the Leptosphaeria maculans genome affected by Repeat-Induced Point mutations.</title>
        <authorList>
            <person name="Rouxel T."/>
            <person name="Grandaubert J."/>
            <person name="Hane J.K."/>
            <person name="Hoede C."/>
            <person name="van de Wouw A.P."/>
            <person name="Couloux A."/>
            <person name="Dominguez V."/>
            <person name="Anthouard V."/>
            <person name="Bally P."/>
            <person name="Bourras S."/>
            <person name="Cozijnsen A.J."/>
            <person name="Ciuffetti L.M."/>
            <person name="Degrave A."/>
            <person name="Dilmaghani A."/>
            <person name="Duret L."/>
            <person name="Fudal I."/>
            <person name="Goodwin S.B."/>
            <person name="Gout L."/>
            <person name="Glaser N."/>
            <person name="Linglin J."/>
            <person name="Kema G.H.J."/>
            <person name="Lapalu N."/>
            <person name="Lawrence C.B."/>
            <person name="May K."/>
            <person name="Meyer M."/>
            <person name="Ollivier B."/>
            <person name="Poulain J."/>
            <person name="Schoch C.L."/>
            <person name="Simon A."/>
            <person name="Spatafora J.W."/>
            <person name="Stachowiak A."/>
            <person name="Turgeon B.G."/>
            <person name="Tyler B.M."/>
            <person name="Vincent D."/>
            <person name="Weissenbach J."/>
            <person name="Amselem J."/>
            <person name="Quesneville H."/>
            <person name="Oliver R.P."/>
            <person name="Wincker P."/>
            <person name="Balesdent M.-H."/>
            <person name="Howlett B.J."/>
        </authorList>
    </citation>
    <scope>NUCLEOTIDE SEQUENCE [LARGE SCALE GENOMIC DNA]</scope>
    <source>
        <strain evidence="2">JN3 / isolate v23.1.3 / race Av1-4-5-6-7-8</strain>
    </source>
</reference>
<dbReference type="InParanoid" id="E4ZW63"/>
<dbReference type="HOGENOM" id="CLU_2386580_0_0_1"/>
<dbReference type="AlphaFoldDB" id="E4ZW63"/>
<proteinExistence type="predicted"/>
<accession>E4ZW63</accession>
<dbReference type="Proteomes" id="UP000002668">
    <property type="component" value="Genome"/>
</dbReference>